<accession>A0A1B3BCV9</accession>
<dbReference type="Gene3D" id="3.40.50.1860">
    <property type="match status" value="2"/>
</dbReference>
<dbReference type="PANTHER" id="PTHR21198">
    <property type="entry name" value="GLUTAMATE RACEMASE"/>
    <property type="match status" value="1"/>
</dbReference>
<dbReference type="GO" id="GO:0047661">
    <property type="term" value="F:amino-acid racemase activity"/>
    <property type="evidence" value="ECO:0007669"/>
    <property type="project" value="InterPro"/>
</dbReference>
<dbReference type="STRING" id="1144748.KS2013_1868"/>
<evidence type="ECO:0000313" key="3">
    <source>
        <dbReference type="EMBL" id="AOE50577.1"/>
    </source>
</evidence>
<dbReference type="InterPro" id="IPR004380">
    <property type="entry name" value="Asp_race"/>
</dbReference>
<dbReference type="Proteomes" id="UP000094147">
    <property type="component" value="Chromosome"/>
</dbReference>
<protein>
    <submittedName>
        <fullName evidence="3">Aspartate racemase</fullName>
    </submittedName>
</protein>
<keyword evidence="4" id="KW-1185">Reference proteome</keyword>
<dbReference type="NCBIfam" id="TIGR00035">
    <property type="entry name" value="asp_race"/>
    <property type="match status" value="1"/>
</dbReference>
<evidence type="ECO:0000313" key="4">
    <source>
        <dbReference type="Proteomes" id="UP000094147"/>
    </source>
</evidence>
<dbReference type="InterPro" id="IPR015942">
    <property type="entry name" value="Asp/Glu/hydantoin_racemase"/>
</dbReference>
<gene>
    <name evidence="3" type="ORF">KS2013_1868</name>
</gene>
<dbReference type="AlphaFoldDB" id="A0A1B3BCV9"/>
<dbReference type="KEGG" id="ksd:KS2013_1868"/>
<evidence type="ECO:0000256" key="1">
    <source>
        <dbReference type="ARBA" id="ARBA00007847"/>
    </source>
</evidence>
<reference evidence="4" key="1">
    <citation type="submission" date="2015-08" db="EMBL/GenBank/DDBJ databases">
        <authorList>
            <person name="Kim K.M."/>
        </authorList>
    </citation>
    <scope>NUCLEOTIDE SEQUENCE [LARGE SCALE GENOMIC DNA]</scope>
    <source>
        <strain evidence="4">KCTC 23892</strain>
    </source>
</reference>
<dbReference type="PANTHER" id="PTHR21198:SF7">
    <property type="entry name" value="ASPARTATE-GLUTAMATE RACEMASE FAMILY"/>
    <property type="match status" value="1"/>
</dbReference>
<name>A0A1B3BCV9_9GAMM</name>
<dbReference type="EMBL" id="CP012418">
    <property type="protein sequence ID" value="AOE50577.1"/>
    <property type="molecule type" value="Genomic_DNA"/>
</dbReference>
<dbReference type="InterPro" id="IPR001920">
    <property type="entry name" value="Asp/Glu_race"/>
</dbReference>
<dbReference type="SUPFAM" id="SSF53681">
    <property type="entry name" value="Aspartate/glutamate racemase"/>
    <property type="match status" value="2"/>
</dbReference>
<comment type="similarity">
    <text evidence="1">Belongs to the aspartate/glutamate racemases family.</text>
</comment>
<organism evidence="3 4">
    <name type="scientific">Kangiella sediminilitoris</name>
    <dbReference type="NCBI Taxonomy" id="1144748"/>
    <lineage>
        <taxon>Bacteria</taxon>
        <taxon>Pseudomonadati</taxon>
        <taxon>Pseudomonadota</taxon>
        <taxon>Gammaproteobacteria</taxon>
        <taxon>Kangiellales</taxon>
        <taxon>Kangiellaceae</taxon>
        <taxon>Kangiella</taxon>
    </lineage>
</organism>
<evidence type="ECO:0000256" key="2">
    <source>
        <dbReference type="ARBA" id="ARBA00023235"/>
    </source>
</evidence>
<proteinExistence type="inferred from homology"/>
<dbReference type="Pfam" id="PF01177">
    <property type="entry name" value="Asp_Glu_race"/>
    <property type="match status" value="1"/>
</dbReference>
<dbReference type="PATRIC" id="fig|1144748.3.peg.1887"/>
<sequence length="232" mass="25625">MPMKTIGLLGGMSWESTANYYKAINQEVKQRLGGLSSAKICLYSVNFAEIEQLQHQEEWQKTADILSEAAQLVEKAGADFLLICTNTMHKVAPEVESAINIPLLHIADTTGQQLVQNGIKSVGLLGTQFTMEQDFYKKRLTDKFGIDVLVPQDKERKQVHEIIYNELCRGEINQSSKETYLDVINNLKQAGAEAIILGCTEIAMLVKPEDTSVPLYDTAAIHASAAVDLALL</sequence>
<keyword evidence="2" id="KW-0413">Isomerase</keyword>